<dbReference type="InterPro" id="IPR017871">
    <property type="entry name" value="ABC_transporter-like_CS"/>
</dbReference>
<feature type="transmembrane region" description="Helical" evidence="11">
    <location>
        <begin position="1004"/>
        <end position="1023"/>
    </location>
</feature>
<feature type="domain" description="ABC transmembrane type-1" evidence="13">
    <location>
        <begin position="205"/>
        <end position="494"/>
    </location>
</feature>
<dbReference type="CDD" id="cd18606">
    <property type="entry name" value="ABC_6TM_YOR1_D2_like"/>
    <property type="match status" value="1"/>
</dbReference>
<organism evidence="14 15">
    <name type="scientific">Lentinus tigrinus ALCF2SS1-6</name>
    <dbReference type="NCBI Taxonomy" id="1328759"/>
    <lineage>
        <taxon>Eukaryota</taxon>
        <taxon>Fungi</taxon>
        <taxon>Dikarya</taxon>
        <taxon>Basidiomycota</taxon>
        <taxon>Agaricomycotina</taxon>
        <taxon>Agaricomycetes</taxon>
        <taxon>Polyporales</taxon>
        <taxon>Polyporaceae</taxon>
        <taxon>Lentinus</taxon>
    </lineage>
</organism>
<evidence type="ECO:0000313" key="15">
    <source>
        <dbReference type="Proteomes" id="UP000313359"/>
    </source>
</evidence>
<keyword evidence="3" id="KW-0813">Transport</keyword>
<feature type="domain" description="ABC transporter" evidence="12">
    <location>
        <begin position="1186"/>
        <end position="1429"/>
    </location>
</feature>
<dbReference type="Proteomes" id="UP000313359">
    <property type="component" value="Unassembled WGS sequence"/>
</dbReference>
<dbReference type="GO" id="GO:0005524">
    <property type="term" value="F:ATP binding"/>
    <property type="evidence" value="ECO:0007669"/>
    <property type="project" value="UniProtKB-KW"/>
</dbReference>
<dbReference type="SUPFAM" id="SSF90123">
    <property type="entry name" value="ABC transporter transmembrane region"/>
    <property type="match status" value="2"/>
</dbReference>
<dbReference type="SUPFAM" id="SSF52540">
    <property type="entry name" value="P-loop containing nucleoside triphosphate hydrolases"/>
    <property type="match status" value="2"/>
</dbReference>
<evidence type="ECO:0000256" key="8">
    <source>
        <dbReference type="ARBA" id="ARBA00023026"/>
    </source>
</evidence>
<comment type="similarity">
    <text evidence="2">Belongs to the ABC transporter superfamily. ABCC family. Conjugate transporter (TC 3.A.1.208) subfamily.</text>
</comment>
<dbReference type="InterPro" id="IPR027417">
    <property type="entry name" value="P-loop_NTPase"/>
</dbReference>
<dbReference type="InterPro" id="IPR011527">
    <property type="entry name" value="ABC1_TM_dom"/>
</dbReference>
<feature type="domain" description="ABC transporter" evidence="12">
    <location>
        <begin position="564"/>
        <end position="787"/>
    </location>
</feature>
<evidence type="ECO:0000313" key="14">
    <source>
        <dbReference type="EMBL" id="RPD61171.1"/>
    </source>
</evidence>
<evidence type="ECO:0000256" key="9">
    <source>
        <dbReference type="ARBA" id="ARBA00023136"/>
    </source>
</evidence>
<dbReference type="PANTHER" id="PTHR24223">
    <property type="entry name" value="ATP-BINDING CASSETTE SUB-FAMILY C"/>
    <property type="match status" value="1"/>
</dbReference>
<feature type="transmembrane region" description="Helical" evidence="11">
    <location>
        <begin position="907"/>
        <end position="927"/>
    </location>
</feature>
<name>A0A5C2SBW2_9APHY</name>
<evidence type="ECO:0000256" key="3">
    <source>
        <dbReference type="ARBA" id="ARBA00022448"/>
    </source>
</evidence>
<keyword evidence="5" id="KW-0547">Nucleotide-binding</keyword>
<dbReference type="GO" id="GO:0016020">
    <property type="term" value="C:membrane"/>
    <property type="evidence" value="ECO:0007669"/>
    <property type="project" value="UniProtKB-SubCell"/>
</dbReference>
<feature type="region of interest" description="Disordered" evidence="10">
    <location>
        <begin position="1"/>
        <end position="40"/>
    </location>
</feature>
<dbReference type="SMART" id="SM00382">
    <property type="entry name" value="AAA"/>
    <property type="match status" value="2"/>
</dbReference>
<dbReference type="CDD" id="cd03250">
    <property type="entry name" value="ABCC_MRP_domain1"/>
    <property type="match status" value="1"/>
</dbReference>
<keyword evidence="9 11" id="KW-0472">Membrane</keyword>
<keyword evidence="8" id="KW-0843">Virulence</keyword>
<feature type="domain" description="ABC transmembrane type-1" evidence="13">
    <location>
        <begin position="871"/>
        <end position="1146"/>
    </location>
</feature>
<feature type="transmembrane region" description="Helical" evidence="11">
    <location>
        <begin position="979"/>
        <end position="998"/>
    </location>
</feature>
<keyword evidence="6" id="KW-0067">ATP-binding</keyword>
<dbReference type="GO" id="GO:0140359">
    <property type="term" value="F:ABC-type transporter activity"/>
    <property type="evidence" value="ECO:0007669"/>
    <property type="project" value="InterPro"/>
</dbReference>
<reference evidence="14" key="1">
    <citation type="journal article" date="2018" name="Genome Biol. Evol.">
        <title>Genomics and development of Lentinus tigrinus, a white-rot wood-decaying mushroom with dimorphic fruiting bodies.</title>
        <authorList>
            <person name="Wu B."/>
            <person name="Xu Z."/>
            <person name="Knudson A."/>
            <person name="Carlson A."/>
            <person name="Chen N."/>
            <person name="Kovaka S."/>
            <person name="LaButti K."/>
            <person name="Lipzen A."/>
            <person name="Pennachio C."/>
            <person name="Riley R."/>
            <person name="Schakwitz W."/>
            <person name="Umezawa K."/>
            <person name="Ohm R.A."/>
            <person name="Grigoriev I.V."/>
            <person name="Nagy L.G."/>
            <person name="Gibbons J."/>
            <person name="Hibbett D."/>
        </authorList>
    </citation>
    <scope>NUCLEOTIDE SEQUENCE [LARGE SCALE GENOMIC DNA]</scope>
    <source>
        <strain evidence="14">ALCF2SS1-6</strain>
    </source>
</reference>
<evidence type="ECO:0000256" key="2">
    <source>
        <dbReference type="ARBA" id="ARBA00009726"/>
    </source>
</evidence>
<evidence type="ECO:0000256" key="6">
    <source>
        <dbReference type="ARBA" id="ARBA00022840"/>
    </source>
</evidence>
<dbReference type="OrthoDB" id="6500128at2759"/>
<dbReference type="Pfam" id="PF00005">
    <property type="entry name" value="ABC_tran"/>
    <property type="match status" value="2"/>
</dbReference>
<protein>
    <submittedName>
        <fullName evidence="14">ABC protein</fullName>
    </submittedName>
</protein>
<dbReference type="CDD" id="cd18597">
    <property type="entry name" value="ABC_6TM_YOR1_D1_like"/>
    <property type="match status" value="1"/>
</dbReference>
<evidence type="ECO:0000259" key="12">
    <source>
        <dbReference type="PROSITE" id="PS50893"/>
    </source>
</evidence>
<dbReference type="InterPro" id="IPR003593">
    <property type="entry name" value="AAA+_ATPase"/>
</dbReference>
<feature type="transmembrane region" description="Helical" evidence="11">
    <location>
        <begin position="871"/>
        <end position="895"/>
    </location>
</feature>
<accession>A0A5C2SBW2</accession>
<evidence type="ECO:0000256" key="7">
    <source>
        <dbReference type="ARBA" id="ARBA00022989"/>
    </source>
</evidence>
<dbReference type="GO" id="GO:0016887">
    <property type="term" value="F:ATP hydrolysis activity"/>
    <property type="evidence" value="ECO:0007669"/>
    <property type="project" value="InterPro"/>
</dbReference>
<evidence type="ECO:0000259" key="13">
    <source>
        <dbReference type="PROSITE" id="PS50929"/>
    </source>
</evidence>
<evidence type="ECO:0000256" key="10">
    <source>
        <dbReference type="SAM" id="MobiDB-lite"/>
    </source>
</evidence>
<dbReference type="PROSITE" id="PS00211">
    <property type="entry name" value="ABC_TRANSPORTER_1"/>
    <property type="match status" value="2"/>
</dbReference>
<dbReference type="InterPro" id="IPR050173">
    <property type="entry name" value="ABC_transporter_C-like"/>
</dbReference>
<evidence type="ECO:0000256" key="4">
    <source>
        <dbReference type="ARBA" id="ARBA00022692"/>
    </source>
</evidence>
<dbReference type="CDD" id="cd03244">
    <property type="entry name" value="ABCC_MRP_domain2"/>
    <property type="match status" value="1"/>
</dbReference>
<feature type="transmembrane region" description="Helical" evidence="11">
    <location>
        <begin position="1089"/>
        <end position="1109"/>
    </location>
</feature>
<dbReference type="EMBL" id="ML122263">
    <property type="protein sequence ID" value="RPD61171.1"/>
    <property type="molecule type" value="Genomic_DNA"/>
</dbReference>
<feature type="transmembrane region" description="Helical" evidence="11">
    <location>
        <begin position="343"/>
        <end position="367"/>
    </location>
</feature>
<dbReference type="PROSITE" id="PS50893">
    <property type="entry name" value="ABC_TRANSPORTER_2"/>
    <property type="match status" value="2"/>
</dbReference>
<dbReference type="FunFam" id="3.40.50.300:FF:000997">
    <property type="entry name" value="Multidrug resistance-associated protein 1"/>
    <property type="match status" value="1"/>
</dbReference>
<dbReference type="InterPro" id="IPR036640">
    <property type="entry name" value="ABC1_TM_sf"/>
</dbReference>
<dbReference type="Gene3D" id="1.20.1560.10">
    <property type="entry name" value="ABC transporter type 1, transmembrane domain"/>
    <property type="match status" value="2"/>
</dbReference>
<dbReference type="FunFam" id="1.20.1560.10:FF:000061">
    <property type="entry name" value="ATP-binding cassette transporter YOR1"/>
    <property type="match status" value="1"/>
</dbReference>
<dbReference type="FunFam" id="1.20.1560.10:FF:000010">
    <property type="entry name" value="Multidrug resistance-associated ABC transporter"/>
    <property type="match status" value="1"/>
</dbReference>
<dbReference type="PROSITE" id="PS50929">
    <property type="entry name" value="ABC_TM1F"/>
    <property type="match status" value="2"/>
</dbReference>
<keyword evidence="4 11" id="KW-0812">Transmembrane</keyword>
<dbReference type="Pfam" id="PF00664">
    <property type="entry name" value="ABC_membrane"/>
    <property type="match status" value="2"/>
</dbReference>
<proteinExistence type="inferred from homology"/>
<evidence type="ECO:0000256" key="11">
    <source>
        <dbReference type="SAM" id="Phobius"/>
    </source>
</evidence>
<feature type="region of interest" description="Disordered" evidence="10">
    <location>
        <begin position="540"/>
        <end position="575"/>
    </location>
</feature>
<comment type="subcellular location">
    <subcellularLocation>
        <location evidence="1">Membrane</location>
        <topology evidence="1">Multi-pass membrane protein</topology>
    </subcellularLocation>
</comment>
<dbReference type="Gene3D" id="3.40.50.300">
    <property type="entry name" value="P-loop containing nucleotide triphosphate hydrolases"/>
    <property type="match status" value="2"/>
</dbReference>
<dbReference type="FunFam" id="3.40.50.300:FF:000565">
    <property type="entry name" value="ABC bile acid transporter"/>
    <property type="match status" value="1"/>
</dbReference>
<keyword evidence="15" id="KW-1185">Reference proteome</keyword>
<feature type="compositionally biased region" description="Basic and acidic residues" evidence="10">
    <location>
        <begin position="28"/>
        <end position="40"/>
    </location>
</feature>
<gene>
    <name evidence="14" type="ORF">L227DRAFT_574788</name>
</gene>
<dbReference type="InterPro" id="IPR003439">
    <property type="entry name" value="ABC_transporter-like_ATP-bd"/>
</dbReference>
<evidence type="ECO:0000256" key="1">
    <source>
        <dbReference type="ARBA" id="ARBA00004141"/>
    </source>
</evidence>
<feature type="compositionally biased region" description="Basic and acidic residues" evidence="10">
    <location>
        <begin position="555"/>
        <end position="566"/>
    </location>
</feature>
<feature type="transmembrane region" description="Helical" evidence="11">
    <location>
        <begin position="438"/>
        <end position="457"/>
    </location>
</feature>
<sequence>MAEEKLTTVDSNDSDVEKGQVDDATVTEAKDNIRPSHNIDLDTGEEHVRFRRHWWQIWYPKDPPPPAPKSLDDATTIPLVYASIFTILTYRWINPLMSLGYQRTLQATDLWKMDHSRESGNLGAQLDEAWARRVKVANDWNTRLANGEIKPGICKRSKWAMQALRGKGSYRERRAALETHWREVDGRKQASLAWTLNDVLGRDFWFGGLFKVFGDTAQLMGPLLVKAIINFGKEHVAAVNAGHTPPNIGRGVGMAIGLLCTTVTASVCQHQFFWRSMTTGLLARASLISSIYKRGVSLTGKARTSLPNAALVTHISTDVSRIDACAQWFHAVWTAPIQVTICLIILLVQLGPSALAGFSLFLLIIPIQERVMSFQFRTGKKSLRWTDRRAKIILEVLGAMRVVKYFCYEQPFLKRIFDIRSKELQGTRKIQIARSANIAAAYSVPICAATIAFVTYTATAHDFDVAIIFASLSLFQLLRQPLMFLPRALSATTDAQNALVRLTKVFNAETKDPADAIAINPEQELAVEVKGATFEWEESKAAGDMMSTPGKGGPKGKDKHKDKADGNDAATTNAGPPFQIKDVTMLVPKGTLVAVVGSVGSGKSSLLQGLIGEMRKVKGHVSFGGRVAYCSQTAWIQNATLRENVLFGQPFDEDKYWKAIEQASLLPDLQVLGDGDLTEIGEKGINLSGGQKQRVNIARALYYDADVVIFDDPLSAVDAHVGKALFADAIIGALRNRGKTVILVTHALHFLSQCDYVYTLKNGRIEEQGTYADLMTNGKEFARLMQEFGGKTQEEEDEAEAEEYIAESAKPLAPAVDDAKNKSESVQRKGAGTGKLEGRLIVREKRTTGSVSWKVYGDYIAAARAYFTGPLLILCMLAMQGSSIMNNYTLIWWQANTWDRPNSFYQILYAMLGIAQALFTFAVGMVMDEMGYFVSQNLHHDSIRNIFYAPMSFFDTTPMGRILSVFGKDIENIDNQLPVSMRLFILTIANVLGSVVIVTVIEHYFIIAAVGISVGYNYFAAFYRASARELKRLDNMLRSLLYAHFAESLSGLPTIRSYGEVERFLRDNEYYVDLEDRAAFLTVTNQRWLAIRLDMLGGLMTFIVAMLAVSNASGINPAEIGLVLTYTTSLTQLCGMLTRQSAEVENYMSSVERIVQYSREDQIPQEAPHEITERKPPADWPAEGAIEFKDVVMRYRPGLPFVLKGLSMQVHGGEKIGVVGRTGAGKSTLMLALFRIVELASGSITVDGVDIAKIGLKDLRSKISIIPQDPLLFSGTIRSNLDPFNLYTDAQLWDALHRSFLVESPKVDVDGTHTPTSRFNLDTVIESEGSNLSVGERSLLSLARALVKDSQVVVLDEATASVDLETDSKIQHTIQTQFRHKTLLCIAHRLRTIISYDRILVLEAGKIAEFDTPQKLFNLPDGIFRGMCERSGITLEEIERSRSKIA</sequence>
<dbReference type="STRING" id="1328759.A0A5C2SBW2"/>
<keyword evidence="7 11" id="KW-1133">Transmembrane helix</keyword>
<evidence type="ECO:0000256" key="5">
    <source>
        <dbReference type="ARBA" id="ARBA00022741"/>
    </source>
</evidence>
<dbReference type="PANTHER" id="PTHR24223:SF456">
    <property type="entry name" value="MULTIDRUG RESISTANCE-ASSOCIATED PROTEIN LETHAL(2)03659"/>
    <property type="match status" value="1"/>
</dbReference>